<evidence type="ECO:0000313" key="1">
    <source>
        <dbReference type="EMBL" id="GAA0732627.1"/>
    </source>
</evidence>
<organism evidence="1 2">
    <name type="scientific">Aquimarina litoralis</name>
    <dbReference type="NCBI Taxonomy" id="584605"/>
    <lineage>
        <taxon>Bacteria</taxon>
        <taxon>Pseudomonadati</taxon>
        <taxon>Bacteroidota</taxon>
        <taxon>Flavobacteriia</taxon>
        <taxon>Flavobacteriales</taxon>
        <taxon>Flavobacteriaceae</taxon>
        <taxon>Aquimarina</taxon>
    </lineage>
</organism>
<evidence type="ECO:0000313" key="2">
    <source>
        <dbReference type="Proteomes" id="UP001501758"/>
    </source>
</evidence>
<dbReference type="EMBL" id="BAAAGE010000007">
    <property type="protein sequence ID" value="GAA0732627.1"/>
    <property type="molecule type" value="Genomic_DNA"/>
</dbReference>
<proteinExistence type="predicted"/>
<comment type="caution">
    <text evidence="1">The sequence shown here is derived from an EMBL/GenBank/DDBJ whole genome shotgun (WGS) entry which is preliminary data.</text>
</comment>
<gene>
    <name evidence="1" type="ORF">GCM10009430_45950</name>
</gene>
<dbReference type="Proteomes" id="UP001501758">
    <property type="component" value="Unassembled WGS sequence"/>
</dbReference>
<accession>A0ABP3UFC8</accession>
<reference evidence="2" key="1">
    <citation type="journal article" date="2019" name="Int. J. Syst. Evol. Microbiol.">
        <title>The Global Catalogue of Microorganisms (GCM) 10K type strain sequencing project: providing services to taxonomists for standard genome sequencing and annotation.</title>
        <authorList>
            <consortium name="The Broad Institute Genomics Platform"/>
            <consortium name="The Broad Institute Genome Sequencing Center for Infectious Disease"/>
            <person name="Wu L."/>
            <person name="Ma J."/>
        </authorList>
    </citation>
    <scope>NUCLEOTIDE SEQUENCE [LARGE SCALE GENOMIC DNA]</scope>
    <source>
        <strain evidence="2">JCM 15974</strain>
    </source>
</reference>
<keyword evidence="2" id="KW-1185">Reference proteome</keyword>
<dbReference type="RefSeq" id="WP_343914590.1">
    <property type="nucleotide sequence ID" value="NZ_BAAAGE010000007.1"/>
</dbReference>
<sequence>MRYILQIINAPAYPDVIISCIKITSWSDENIQSSYIRSYKKDGWDNSIYLKQFIDEIDLSNANSIMLINEYQSTPLSLLYDALDRNTPIINLIIDGSTTYNCLGTPNDNIETIITSFKSNDYLLTRILSKLGHEYKTKKEAKEITKLLNDSVKIRLENNTHTLTTDLFEKIRNKIGIKIPDDLKYFYQNFAEPNNEFLNILDRIINDSFMEKLIVQISSDFAKQIINNYHSLDENSKKSLSYEIRAIDDQNRKSASSDIEYLLLDGINLFDNISNSFKLSLIQGSYKNLKCDLQHIKLILPTWAHCGGWGGIIVNGKNISYDGGGMHGHFLEVKVRGNFYEYSSNFNENMESHHLIKYKDLIIQKLRM</sequence>
<protein>
    <submittedName>
        <fullName evidence="1">Uncharacterized protein</fullName>
    </submittedName>
</protein>
<name>A0ABP3UFC8_9FLAO</name>